<dbReference type="EMBL" id="CP045851">
    <property type="protein sequence ID" value="QGG96867.1"/>
    <property type="molecule type" value="Genomic_DNA"/>
</dbReference>
<sequence length="248" mass="25542">MPFRTSPARGLVALVAATLVLAACGDDGSSAEAGPYVDALAEELRSPSEEGELVLPDDSAECFAEGVVEILDAERLDEAGVTPQELAEVGAFPELEIDVPDDAQERIAELATGCFDVRSSLGESFSSALGVDVSCLTDAADEDRVADVFAEQLVTGAAAESTQALLTDLLDDVEPACGEEIFLRTAVAQGALDEEQAACVGEQLDDEVALRAFTLTVAGEQADEAELSSIDDAISGAFDACGVPAPGQ</sequence>
<dbReference type="RefSeq" id="WP_153760969.1">
    <property type="nucleotide sequence ID" value="NZ_CP045851.1"/>
</dbReference>
<evidence type="ECO:0000313" key="2">
    <source>
        <dbReference type="EMBL" id="QGG96867.1"/>
    </source>
</evidence>
<organism evidence="2 3">
    <name type="scientific">Actinomarinicola tropica</name>
    <dbReference type="NCBI Taxonomy" id="2789776"/>
    <lineage>
        <taxon>Bacteria</taxon>
        <taxon>Bacillati</taxon>
        <taxon>Actinomycetota</taxon>
        <taxon>Acidimicrobiia</taxon>
        <taxon>Acidimicrobiales</taxon>
        <taxon>Iamiaceae</taxon>
        <taxon>Actinomarinicola</taxon>
    </lineage>
</organism>
<dbReference type="AlphaFoldDB" id="A0A5Q2RRT7"/>
<keyword evidence="1" id="KW-0732">Signal</keyword>
<gene>
    <name evidence="2" type="ORF">GH723_18165</name>
</gene>
<dbReference type="Proteomes" id="UP000334019">
    <property type="component" value="Chromosome"/>
</dbReference>
<evidence type="ECO:0000313" key="3">
    <source>
        <dbReference type="Proteomes" id="UP000334019"/>
    </source>
</evidence>
<proteinExistence type="predicted"/>
<protein>
    <submittedName>
        <fullName evidence="2">Uncharacterized protein</fullName>
    </submittedName>
</protein>
<name>A0A5Q2RRT7_9ACTN</name>
<evidence type="ECO:0000256" key="1">
    <source>
        <dbReference type="SAM" id="SignalP"/>
    </source>
</evidence>
<dbReference type="PROSITE" id="PS51257">
    <property type="entry name" value="PROKAR_LIPOPROTEIN"/>
    <property type="match status" value="1"/>
</dbReference>
<dbReference type="KEGG" id="atq:GH723_18165"/>
<reference evidence="2 3" key="1">
    <citation type="submission" date="2019-11" db="EMBL/GenBank/DDBJ databases">
        <authorList>
            <person name="He Y."/>
        </authorList>
    </citation>
    <scope>NUCLEOTIDE SEQUENCE [LARGE SCALE GENOMIC DNA]</scope>
    <source>
        <strain evidence="2 3">SCSIO 58843</strain>
    </source>
</reference>
<feature type="chain" id="PRO_5039152466" evidence="1">
    <location>
        <begin position="23"/>
        <end position="248"/>
    </location>
</feature>
<accession>A0A5Q2RRT7</accession>
<keyword evidence="3" id="KW-1185">Reference proteome</keyword>
<feature type="signal peptide" evidence="1">
    <location>
        <begin position="1"/>
        <end position="22"/>
    </location>
</feature>